<protein>
    <submittedName>
        <fullName evidence="1">Uncharacterized protein</fullName>
    </submittedName>
</protein>
<keyword evidence="2" id="KW-1185">Reference proteome</keyword>
<gene>
    <name evidence="1" type="ORF">D7Z26_02585</name>
</gene>
<dbReference type="Proteomes" id="UP000282076">
    <property type="component" value="Unassembled WGS sequence"/>
</dbReference>
<dbReference type="AlphaFoldDB" id="A0A494Y5V5"/>
<accession>A0A494Y5V5</accession>
<comment type="caution">
    <text evidence="1">The sequence shown here is derived from an EMBL/GenBank/DDBJ whole genome shotgun (WGS) entry which is preliminary data.</text>
</comment>
<proteinExistence type="predicted"/>
<organism evidence="1 2">
    <name type="scientific">Cohnella endophytica</name>
    <dbReference type="NCBI Taxonomy" id="2419778"/>
    <lineage>
        <taxon>Bacteria</taxon>
        <taxon>Bacillati</taxon>
        <taxon>Bacillota</taxon>
        <taxon>Bacilli</taxon>
        <taxon>Bacillales</taxon>
        <taxon>Paenibacillaceae</taxon>
        <taxon>Cohnella</taxon>
    </lineage>
</organism>
<dbReference type="EMBL" id="RBZM01000002">
    <property type="protein sequence ID" value="RKP56895.1"/>
    <property type="molecule type" value="Genomic_DNA"/>
</dbReference>
<name>A0A494Y5V5_9BACL</name>
<evidence type="ECO:0000313" key="1">
    <source>
        <dbReference type="EMBL" id="RKP56895.1"/>
    </source>
</evidence>
<reference evidence="1 2" key="1">
    <citation type="submission" date="2018-10" db="EMBL/GenBank/DDBJ databases">
        <title>Cohnella sp. M2MS4P-1, whole genome shotgun sequence.</title>
        <authorList>
            <person name="Tuo L."/>
        </authorList>
    </citation>
    <scope>NUCLEOTIDE SEQUENCE [LARGE SCALE GENOMIC DNA]</scope>
    <source>
        <strain evidence="1 2">M2MS4P-1</strain>
    </source>
</reference>
<evidence type="ECO:0000313" key="2">
    <source>
        <dbReference type="Proteomes" id="UP000282076"/>
    </source>
</evidence>
<sequence>MRGAASFTQIREGIIVIRYGDEQWNELKFTGFRYEAEKRDAQWIDLLMQPELADNTPVPPDLIEFSIMAVCTHEGHPIQFVTLDEGIDCEYQLTEWEQDQLRAFIRTEEVSKAILAAAAESVGS</sequence>